<evidence type="ECO:0000313" key="1">
    <source>
        <dbReference type="EMBL" id="MXY35140.1"/>
    </source>
</evidence>
<gene>
    <name evidence="1" type="ORF">F4Y60_13870</name>
</gene>
<sequence>MFGSFDQTPSEFEAGKRMDIWSFIFSGNPHMDGRKAFGVRLLPELKSCSLAHDNGRVSDAVVATPPGEGE</sequence>
<comment type="caution">
    <text evidence="1">The sequence shown here is derived from an EMBL/GenBank/DDBJ whole genome shotgun (WGS) entry which is preliminary data.</text>
</comment>
<dbReference type="EMBL" id="VXRY01000571">
    <property type="protein sequence ID" value="MXY35140.1"/>
    <property type="molecule type" value="Genomic_DNA"/>
</dbReference>
<dbReference type="AlphaFoldDB" id="A0A6B0Y5X9"/>
<accession>A0A6B0Y5X9</accession>
<proteinExistence type="predicted"/>
<protein>
    <submittedName>
        <fullName evidence="1">Uncharacterized protein</fullName>
    </submittedName>
</protein>
<name>A0A6B0Y5X9_9RHOB</name>
<reference evidence="1" key="1">
    <citation type="submission" date="2019-09" db="EMBL/GenBank/DDBJ databases">
        <title>Characterisation of the sponge microbiome using genome-centric metagenomics.</title>
        <authorList>
            <person name="Engelberts J.P."/>
            <person name="Robbins S.J."/>
            <person name="De Goeij J.M."/>
            <person name="Aranda M."/>
            <person name="Bell S.C."/>
            <person name="Webster N.S."/>
        </authorList>
    </citation>
    <scope>NUCLEOTIDE SEQUENCE</scope>
    <source>
        <strain evidence="1">SB0664_bin_43</strain>
    </source>
</reference>
<organism evidence="1">
    <name type="scientific">Boseongicola sp. SB0664_bin_43</name>
    <dbReference type="NCBI Taxonomy" id="2604844"/>
    <lineage>
        <taxon>Bacteria</taxon>
        <taxon>Pseudomonadati</taxon>
        <taxon>Pseudomonadota</taxon>
        <taxon>Alphaproteobacteria</taxon>
        <taxon>Rhodobacterales</taxon>
        <taxon>Paracoccaceae</taxon>
        <taxon>Boseongicola</taxon>
    </lineage>
</organism>